<evidence type="ECO:0000313" key="2">
    <source>
        <dbReference type="Proteomes" id="UP000789901"/>
    </source>
</evidence>
<protein>
    <submittedName>
        <fullName evidence="1">20494_t:CDS:1</fullName>
    </submittedName>
</protein>
<keyword evidence="2" id="KW-1185">Reference proteome</keyword>
<dbReference type="EMBL" id="CAJVQB010012297">
    <property type="protein sequence ID" value="CAG8754442.1"/>
    <property type="molecule type" value="Genomic_DNA"/>
</dbReference>
<comment type="caution">
    <text evidence="1">The sequence shown here is derived from an EMBL/GenBank/DDBJ whole genome shotgun (WGS) entry which is preliminary data.</text>
</comment>
<evidence type="ECO:0000313" key="1">
    <source>
        <dbReference type="EMBL" id="CAG8754442.1"/>
    </source>
</evidence>
<reference evidence="1 2" key="1">
    <citation type="submission" date="2021-06" db="EMBL/GenBank/DDBJ databases">
        <authorList>
            <person name="Kallberg Y."/>
            <person name="Tangrot J."/>
            <person name="Rosling A."/>
        </authorList>
    </citation>
    <scope>NUCLEOTIDE SEQUENCE [LARGE SCALE GENOMIC DNA]</scope>
    <source>
        <strain evidence="1 2">120-4 pot B 10/14</strain>
    </source>
</reference>
<dbReference type="Proteomes" id="UP000789901">
    <property type="component" value="Unassembled WGS sequence"/>
</dbReference>
<organism evidence="1 2">
    <name type="scientific">Gigaspora margarita</name>
    <dbReference type="NCBI Taxonomy" id="4874"/>
    <lineage>
        <taxon>Eukaryota</taxon>
        <taxon>Fungi</taxon>
        <taxon>Fungi incertae sedis</taxon>
        <taxon>Mucoromycota</taxon>
        <taxon>Glomeromycotina</taxon>
        <taxon>Glomeromycetes</taxon>
        <taxon>Diversisporales</taxon>
        <taxon>Gigasporaceae</taxon>
        <taxon>Gigaspora</taxon>
    </lineage>
</organism>
<feature type="non-terminal residue" evidence="1">
    <location>
        <position position="1"/>
    </location>
</feature>
<accession>A0ABN7VBL1</accession>
<proteinExistence type="predicted"/>
<gene>
    <name evidence="1" type="ORF">GMARGA_LOCUS16762</name>
</gene>
<sequence length="161" mass="18722">LPAMYEYIDGYLENEYNALQASLKNLMNIVNYENILETCKMSHNVKFDIKFISKRWYTDPIQASDYSLIEGMAIEKLDSNEQINQLILICGSDTYQASIYTSITQKQEYAYGFSIAKSGLKFAFNNELQDLSSLEDKLDKSRQIIETDTEDKEEFEERSKK</sequence>
<name>A0ABN7VBL1_GIGMA</name>